<evidence type="ECO:0000313" key="2">
    <source>
        <dbReference type="EMBL" id="MEP1062377.1"/>
    </source>
</evidence>
<comment type="caution">
    <text evidence="2">The sequence shown here is derived from an EMBL/GenBank/DDBJ whole genome shotgun (WGS) entry which is preliminary data.</text>
</comment>
<dbReference type="InterPro" id="IPR024983">
    <property type="entry name" value="CHAT_dom"/>
</dbReference>
<evidence type="ECO:0000259" key="1">
    <source>
        <dbReference type="Pfam" id="PF12770"/>
    </source>
</evidence>
<proteinExistence type="predicted"/>
<name>A0ABV0KT08_9CYAN</name>
<feature type="domain" description="CHAT" evidence="1">
    <location>
        <begin position="178"/>
        <end position="468"/>
    </location>
</feature>
<sequence>MNLLRLSLLISLVVGAASGGAIVSIDRAAIAQMPAPSALPAASGATPAPAMSAASRLDVNQLIQMLDQNDVSGAIRQVELGWKYQFEQYYGGKFTIQYLEPEQIVRSLDRLHRSTGKKTALIYAIPTPNHLELILVTPGTKPVHHRIAAANREELLRVAKTFRTEVVNAASQPNDYLPAAKQLHEWLITPLEPALKAQRVDTLILCLGTGLRSLPMAALHDGQQFLVEKYSLGLIPAFNLVDRHPASLQGTKVLAMGASEFQDHSPLPAVPVELTAITRTLWQGTSLLNQDFTVANLKAQRAATSYGIVHLATHAEFLPGAANQSYIQFWRQRLHLTQFRDLELRIPIVQLLVLSACQTALGNPEAELGFAGLAVQSGSRAAIASLWSVSDAGTLVLMTELYRHLKTAPIKAEALRQAQLALLKKQANLNQNLALRTGDAGSPPPDVTVEGANLDHPYYWAAFTLIGNPW</sequence>
<dbReference type="EMBL" id="JAMPLM010000063">
    <property type="protein sequence ID" value="MEP1062377.1"/>
    <property type="molecule type" value="Genomic_DNA"/>
</dbReference>
<evidence type="ECO:0000313" key="3">
    <source>
        <dbReference type="Proteomes" id="UP001476950"/>
    </source>
</evidence>
<dbReference type="RefSeq" id="WP_190447079.1">
    <property type="nucleotide sequence ID" value="NZ_JAMPLM010000063.1"/>
</dbReference>
<dbReference type="Proteomes" id="UP001476950">
    <property type="component" value="Unassembled WGS sequence"/>
</dbReference>
<dbReference type="Pfam" id="PF12770">
    <property type="entry name" value="CHAT"/>
    <property type="match status" value="1"/>
</dbReference>
<keyword evidence="3" id="KW-1185">Reference proteome</keyword>
<organism evidence="2 3">
    <name type="scientific">Stenomitos frigidus AS-A4</name>
    <dbReference type="NCBI Taxonomy" id="2933935"/>
    <lineage>
        <taxon>Bacteria</taxon>
        <taxon>Bacillati</taxon>
        <taxon>Cyanobacteriota</taxon>
        <taxon>Cyanophyceae</taxon>
        <taxon>Leptolyngbyales</taxon>
        <taxon>Leptolyngbyaceae</taxon>
        <taxon>Stenomitos</taxon>
    </lineage>
</organism>
<reference evidence="2 3" key="1">
    <citation type="submission" date="2022-04" db="EMBL/GenBank/DDBJ databases">
        <title>Positive selection, recombination, and allopatry shape intraspecific diversity of widespread and dominant cyanobacteria.</title>
        <authorList>
            <person name="Wei J."/>
            <person name="Shu W."/>
            <person name="Hu C."/>
        </authorList>
    </citation>
    <scope>NUCLEOTIDE SEQUENCE [LARGE SCALE GENOMIC DNA]</scope>
    <source>
        <strain evidence="2 3">AS-A4</strain>
    </source>
</reference>
<gene>
    <name evidence="2" type="ORF">NDI38_28800</name>
</gene>
<accession>A0ABV0KT08</accession>
<protein>
    <submittedName>
        <fullName evidence="2">CHAT domain-containing protein</fullName>
    </submittedName>
</protein>